<feature type="domain" description="LysM" evidence="3">
    <location>
        <begin position="136"/>
        <end position="179"/>
    </location>
</feature>
<keyword evidence="2" id="KW-0732">Signal</keyword>
<evidence type="ECO:0000256" key="1">
    <source>
        <dbReference type="SAM" id="MobiDB-lite"/>
    </source>
</evidence>
<dbReference type="InterPro" id="IPR018392">
    <property type="entry name" value="LysM"/>
</dbReference>
<dbReference type="Gene3D" id="3.10.350.10">
    <property type="entry name" value="LysM domain"/>
    <property type="match status" value="1"/>
</dbReference>
<feature type="compositionally biased region" description="Low complexity" evidence="1">
    <location>
        <begin position="96"/>
        <end position="117"/>
    </location>
</feature>
<dbReference type="Pfam" id="PF04972">
    <property type="entry name" value="BON"/>
    <property type="match status" value="1"/>
</dbReference>
<feature type="region of interest" description="Disordered" evidence="1">
    <location>
        <begin position="96"/>
        <end position="136"/>
    </location>
</feature>
<protein>
    <submittedName>
        <fullName evidence="4">LysM peptidoglycan-binding domain-containing protein</fullName>
    </submittedName>
</protein>
<evidence type="ECO:0000259" key="3">
    <source>
        <dbReference type="PROSITE" id="PS51782"/>
    </source>
</evidence>
<dbReference type="SUPFAM" id="SSF54106">
    <property type="entry name" value="LysM domain"/>
    <property type="match status" value="1"/>
</dbReference>
<dbReference type="RefSeq" id="WP_311662984.1">
    <property type="nucleotide sequence ID" value="NZ_JAVRHT010000015.1"/>
</dbReference>
<dbReference type="SMART" id="SM00257">
    <property type="entry name" value="LysM"/>
    <property type="match status" value="1"/>
</dbReference>
<dbReference type="PANTHER" id="PTHR33734:SF22">
    <property type="entry name" value="MEMBRANE-BOUND LYTIC MUREIN TRANSGLYCOSYLASE D"/>
    <property type="match status" value="1"/>
</dbReference>
<sequence>MPTATAVRFRPALAALLLLLASAPAGAQVAERLADLRLATAVRLALVDDARTRPFDVSVTARGGVVEVEGAVPDADRAALRAIALGVPGVRRLAGDAPAGARPLRPAPPASSGAAPPAERDRAAAPRSAEPAGGAAYHVVRPGDTLFSLARRYETTVEEVLRLNGLRSPSISVGQRLRVR</sequence>
<dbReference type="InterPro" id="IPR007055">
    <property type="entry name" value="BON_dom"/>
</dbReference>
<name>A0ABU3BQS4_9BACT</name>
<feature type="compositionally biased region" description="Low complexity" evidence="1">
    <location>
        <begin position="125"/>
        <end position="136"/>
    </location>
</feature>
<keyword evidence="5" id="KW-1185">Reference proteome</keyword>
<dbReference type="Proteomes" id="UP001267426">
    <property type="component" value="Unassembled WGS sequence"/>
</dbReference>
<dbReference type="EMBL" id="JAVRHT010000015">
    <property type="protein sequence ID" value="MDT0631642.1"/>
    <property type="molecule type" value="Genomic_DNA"/>
</dbReference>
<reference evidence="4 5" key="1">
    <citation type="submission" date="2023-09" db="EMBL/GenBank/DDBJ databases">
        <authorList>
            <person name="Rey-Velasco X."/>
        </authorList>
    </citation>
    <scope>NUCLEOTIDE SEQUENCE [LARGE SCALE GENOMIC DNA]</scope>
    <source>
        <strain evidence="4 5">F394</strain>
    </source>
</reference>
<feature type="signal peptide" evidence="2">
    <location>
        <begin position="1"/>
        <end position="27"/>
    </location>
</feature>
<gene>
    <name evidence="4" type="ORF">RM540_07750</name>
</gene>
<dbReference type="PROSITE" id="PS51782">
    <property type="entry name" value="LYSM"/>
    <property type="match status" value="1"/>
</dbReference>
<dbReference type="PANTHER" id="PTHR33734">
    <property type="entry name" value="LYSM DOMAIN-CONTAINING GPI-ANCHORED PROTEIN 2"/>
    <property type="match status" value="1"/>
</dbReference>
<accession>A0ABU3BQS4</accession>
<dbReference type="Pfam" id="PF01476">
    <property type="entry name" value="LysM"/>
    <property type="match status" value="1"/>
</dbReference>
<proteinExistence type="predicted"/>
<evidence type="ECO:0000313" key="5">
    <source>
        <dbReference type="Proteomes" id="UP001267426"/>
    </source>
</evidence>
<feature type="chain" id="PRO_5045253249" evidence="2">
    <location>
        <begin position="28"/>
        <end position="180"/>
    </location>
</feature>
<comment type="caution">
    <text evidence="4">The sequence shown here is derived from an EMBL/GenBank/DDBJ whole genome shotgun (WGS) entry which is preliminary data.</text>
</comment>
<organism evidence="4 5">
    <name type="scientific">Rubrivirga litoralis</name>
    <dbReference type="NCBI Taxonomy" id="3075598"/>
    <lineage>
        <taxon>Bacteria</taxon>
        <taxon>Pseudomonadati</taxon>
        <taxon>Rhodothermota</taxon>
        <taxon>Rhodothermia</taxon>
        <taxon>Rhodothermales</taxon>
        <taxon>Rubricoccaceae</taxon>
        <taxon>Rubrivirga</taxon>
    </lineage>
</organism>
<evidence type="ECO:0000313" key="4">
    <source>
        <dbReference type="EMBL" id="MDT0631642.1"/>
    </source>
</evidence>
<dbReference type="InterPro" id="IPR036779">
    <property type="entry name" value="LysM_dom_sf"/>
</dbReference>
<dbReference type="CDD" id="cd00118">
    <property type="entry name" value="LysM"/>
    <property type="match status" value="1"/>
</dbReference>
<evidence type="ECO:0000256" key="2">
    <source>
        <dbReference type="SAM" id="SignalP"/>
    </source>
</evidence>